<protein>
    <recommendedName>
        <fullName evidence="5">Ribosome maturation factor RimM</fullName>
    </recommendedName>
</protein>
<dbReference type="RefSeq" id="WP_254740864.1">
    <property type="nucleotide sequence ID" value="NZ_JANCLU010000007.1"/>
</dbReference>
<dbReference type="PANTHER" id="PTHR33692:SF1">
    <property type="entry name" value="RIBOSOME MATURATION FACTOR RIMM"/>
    <property type="match status" value="1"/>
</dbReference>
<dbReference type="NCBIfam" id="TIGR02273">
    <property type="entry name" value="16S_RimM"/>
    <property type="match status" value="1"/>
</dbReference>
<evidence type="ECO:0000256" key="2">
    <source>
        <dbReference type="ARBA" id="ARBA00022517"/>
    </source>
</evidence>
<dbReference type="Gene3D" id="2.40.30.60">
    <property type="entry name" value="RimM"/>
    <property type="match status" value="1"/>
</dbReference>
<evidence type="ECO:0000259" key="7">
    <source>
        <dbReference type="Pfam" id="PF24986"/>
    </source>
</evidence>
<dbReference type="SUPFAM" id="SSF50346">
    <property type="entry name" value="PRC-barrel domain"/>
    <property type="match status" value="1"/>
</dbReference>
<dbReference type="InterPro" id="IPR011033">
    <property type="entry name" value="PRC_barrel-like_sf"/>
</dbReference>
<organism evidence="8 9">
    <name type="scientific">Alsobacter ponti</name>
    <dbReference type="NCBI Taxonomy" id="2962936"/>
    <lineage>
        <taxon>Bacteria</taxon>
        <taxon>Pseudomonadati</taxon>
        <taxon>Pseudomonadota</taxon>
        <taxon>Alphaproteobacteria</taxon>
        <taxon>Hyphomicrobiales</taxon>
        <taxon>Alsobacteraceae</taxon>
        <taxon>Alsobacter</taxon>
    </lineage>
</organism>
<evidence type="ECO:0000256" key="1">
    <source>
        <dbReference type="ARBA" id="ARBA00022490"/>
    </source>
</evidence>
<dbReference type="Pfam" id="PF24986">
    <property type="entry name" value="PRC_RimM"/>
    <property type="match status" value="1"/>
</dbReference>
<keyword evidence="1 5" id="KW-0963">Cytoplasm</keyword>
<evidence type="ECO:0000313" key="8">
    <source>
        <dbReference type="EMBL" id="MCP8938690.1"/>
    </source>
</evidence>
<dbReference type="InterPro" id="IPR002676">
    <property type="entry name" value="RimM_N"/>
</dbReference>
<feature type="domain" description="RimM N-terminal" evidence="6">
    <location>
        <begin position="8"/>
        <end position="87"/>
    </location>
</feature>
<dbReference type="SUPFAM" id="SSF50447">
    <property type="entry name" value="Translation proteins"/>
    <property type="match status" value="1"/>
</dbReference>
<feature type="domain" description="Ribosome maturation factor RimM PRC barrel" evidence="7">
    <location>
        <begin position="102"/>
        <end position="166"/>
    </location>
</feature>
<gene>
    <name evidence="5 8" type="primary">rimM</name>
    <name evidence="8" type="ORF">NK718_09205</name>
</gene>
<evidence type="ECO:0000256" key="5">
    <source>
        <dbReference type="HAMAP-Rule" id="MF_00014"/>
    </source>
</evidence>
<dbReference type="EMBL" id="JANCLU010000007">
    <property type="protein sequence ID" value="MCP8938690.1"/>
    <property type="molecule type" value="Genomic_DNA"/>
</dbReference>
<evidence type="ECO:0000313" key="9">
    <source>
        <dbReference type="Proteomes" id="UP001205890"/>
    </source>
</evidence>
<dbReference type="Gene3D" id="2.30.30.240">
    <property type="entry name" value="PRC-barrel domain"/>
    <property type="match status" value="1"/>
</dbReference>
<accession>A0ABT1LD90</accession>
<keyword evidence="2 5" id="KW-0690">Ribosome biogenesis</keyword>
<name>A0ABT1LD90_9HYPH</name>
<comment type="similarity">
    <text evidence="5">Belongs to the RimM family.</text>
</comment>
<sequence length="183" mass="19461">MPSDLILVGVFGAPHGVRGELRLKSYTDDPLAIAGYGRLADSAGKRQFVLASARLVKDDMLVVRVEGVNDREAAAALTNVKLHVPRARLPEPEDEEEFYRADLIGLRVEDEDGALLGTIGAVLDFGAGDILEMLPVDGGRPVMLPFSKSVVPVVDVRGGRIVARPPVLVQEEEAGDDEAGPAA</sequence>
<comment type="domain">
    <text evidence="5">The PRC barrel domain binds ribosomal protein uS19.</text>
</comment>
<reference evidence="8 9" key="1">
    <citation type="submission" date="2022-07" db="EMBL/GenBank/DDBJ databases">
        <authorList>
            <person name="Li W.-J."/>
            <person name="Deng Q.-Q."/>
        </authorList>
    </citation>
    <scope>NUCLEOTIDE SEQUENCE [LARGE SCALE GENOMIC DNA]</scope>
    <source>
        <strain evidence="8 9">SYSU M60028</strain>
    </source>
</reference>
<comment type="function">
    <text evidence="5">An accessory protein needed during the final step in the assembly of 30S ribosomal subunit, possibly for assembly of the head region. Essential for efficient processing of 16S rRNA. May be needed both before and after RbfA during the maturation of 16S rRNA. It has affinity for free ribosomal 30S subunits but not for 70S ribosomes.</text>
</comment>
<dbReference type="InterPro" id="IPR036976">
    <property type="entry name" value="RimM_N_sf"/>
</dbReference>
<keyword evidence="4 5" id="KW-0143">Chaperone</keyword>
<comment type="subunit">
    <text evidence="5">Binds ribosomal protein uS19.</text>
</comment>
<keyword evidence="3 5" id="KW-0698">rRNA processing</keyword>
<dbReference type="InterPro" id="IPR011961">
    <property type="entry name" value="RimM"/>
</dbReference>
<dbReference type="Proteomes" id="UP001205890">
    <property type="component" value="Unassembled WGS sequence"/>
</dbReference>
<dbReference type="InterPro" id="IPR056792">
    <property type="entry name" value="PRC_RimM"/>
</dbReference>
<keyword evidence="9" id="KW-1185">Reference proteome</keyword>
<evidence type="ECO:0000256" key="4">
    <source>
        <dbReference type="ARBA" id="ARBA00023186"/>
    </source>
</evidence>
<comment type="subcellular location">
    <subcellularLocation>
        <location evidence="5">Cytoplasm</location>
    </subcellularLocation>
</comment>
<proteinExistence type="inferred from homology"/>
<comment type="caution">
    <text evidence="8">The sequence shown here is derived from an EMBL/GenBank/DDBJ whole genome shotgun (WGS) entry which is preliminary data.</text>
</comment>
<evidence type="ECO:0000256" key="3">
    <source>
        <dbReference type="ARBA" id="ARBA00022552"/>
    </source>
</evidence>
<dbReference type="PANTHER" id="PTHR33692">
    <property type="entry name" value="RIBOSOME MATURATION FACTOR RIMM"/>
    <property type="match status" value="1"/>
</dbReference>
<dbReference type="HAMAP" id="MF_00014">
    <property type="entry name" value="Ribosome_mat_RimM"/>
    <property type="match status" value="1"/>
</dbReference>
<dbReference type="InterPro" id="IPR009000">
    <property type="entry name" value="Transl_B-barrel_sf"/>
</dbReference>
<dbReference type="Pfam" id="PF01782">
    <property type="entry name" value="RimM"/>
    <property type="match status" value="1"/>
</dbReference>
<evidence type="ECO:0000259" key="6">
    <source>
        <dbReference type="Pfam" id="PF01782"/>
    </source>
</evidence>